<dbReference type="InterPro" id="IPR031107">
    <property type="entry name" value="Small_HSP"/>
</dbReference>
<evidence type="ECO:0000256" key="3">
    <source>
        <dbReference type="RuleBase" id="RU003616"/>
    </source>
</evidence>
<name>A0A200QD02_MACCD</name>
<evidence type="ECO:0000313" key="6">
    <source>
        <dbReference type="Proteomes" id="UP000195402"/>
    </source>
</evidence>
<dbReference type="Proteomes" id="UP000195402">
    <property type="component" value="Unassembled WGS sequence"/>
</dbReference>
<feature type="domain" description="SHSP" evidence="4">
    <location>
        <begin position="1"/>
        <end position="114"/>
    </location>
</feature>
<dbReference type="STRING" id="56857.A0A200QD02"/>
<accession>A0A200QD02</accession>
<reference evidence="5 6" key="1">
    <citation type="journal article" date="2017" name="Mol. Plant">
        <title>The Genome of Medicinal Plant Macleaya cordata Provides New Insights into Benzylisoquinoline Alkaloids Metabolism.</title>
        <authorList>
            <person name="Liu X."/>
            <person name="Liu Y."/>
            <person name="Huang P."/>
            <person name="Ma Y."/>
            <person name="Qing Z."/>
            <person name="Tang Q."/>
            <person name="Cao H."/>
            <person name="Cheng P."/>
            <person name="Zheng Y."/>
            <person name="Yuan Z."/>
            <person name="Zhou Y."/>
            <person name="Liu J."/>
            <person name="Tang Z."/>
            <person name="Zhuo Y."/>
            <person name="Zhang Y."/>
            <person name="Yu L."/>
            <person name="Huang J."/>
            <person name="Yang P."/>
            <person name="Peng Q."/>
            <person name="Zhang J."/>
            <person name="Jiang W."/>
            <person name="Zhang Z."/>
            <person name="Lin K."/>
            <person name="Ro D.K."/>
            <person name="Chen X."/>
            <person name="Xiong X."/>
            <person name="Shang Y."/>
            <person name="Huang S."/>
            <person name="Zeng J."/>
        </authorList>
    </citation>
    <scope>NUCLEOTIDE SEQUENCE [LARGE SCALE GENOMIC DNA]</scope>
    <source>
        <strain evidence="6">cv. BLH2017</strain>
        <tissue evidence="5">Root</tissue>
    </source>
</reference>
<dbReference type="SUPFAM" id="SSF49764">
    <property type="entry name" value="HSP20-like chaperones"/>
    <property type="match status" value="1"/>
</dbReference>
<dbReference type="InParanoid" id="A0A200QD02"/>
<dbReference type="PANTHER" id="PTHR11527">
    <property type="entry name" value="HEAT-SHOCK PROTEIN 20 FAMILY MEMBER"/>
    <property type="match status" value="1"/>
</dbReference>
<dbReference type="CDD" id="cd06464">
    <property type="entry name" value="ACD_sHsps-like"/>
    <property type="match status" value="1"/>
</dbReference>
<comment type="caution">
    <text evidence="5">The sequence shown here is derived from an EMBL/GenBank/DDBJ whole genome shotgun (WGS) entry which is preliminary data.</text>
</comment>
<evidence type="ECO:0000259" key="4">
    <source>
        <dbReference type="PROSITE" id="PS01031"/>
    </source>
</evidence>
<evidence type="ECO:0000313" key="5">
    <source>
        <dbReference type="EMBL" id="OVA08371.1"/>
    </source>
</evidence>
<dbReference type="Gene3D" id="2.60.40.790">
    <property type="match status" value="1"/>
</dbReference>
<evidence type="ECO:0000256" key="1">
    <source>
        <dbReference type="ARBA" id="ARBA00023016"/>
    </source>
</evidence>
<dbReference type="Pfam" id="PF00011">
    <property type="entry name" value="HSP20"/>
    <property type="match status" value="1"/>
</dbReference>
<organism evidence="5 6">
    <name type="scientific">Macleaya cordata</name>
    <name type="common">Five-seeded plume-poppy</name>
    <name type="synonym">Bocconia cordata</name>
    <dbReference type="NCBI Taxonomy" id="56857"/>
    <lineage>
        <taxon>Eukaryota</taxon>
        <taxon>Viridiplantae</taxon>
        <taxon>Streptophyta</taxon>
        <taxon>Embryophyta</taxon>
        <taxon>Tracheophyta</taxon>
        <taxon>Spermatophyta</taxon>
        <taxon>Magnoliopsida</taxon>
        <taxon>Ranunculales</taxon>
        <taxon>Papaveraceae</taxon>
        <taxon>Papaveroideae</taxon>
        <taxon>Macleaya</taxon>
    </lineage>
</organism>
<gene>
    <name evidence="5" type="ORF">BVC80_209g100</name>
</gene>
<dbReference type="InterPro" id="IPR008978">
    <property type="entry name" value="HSP20-like_chaperone"/>
</dbReference>
<dbReference type="AlphaFoldDB" id="A0A200QD02"/>
<protein>
    <submittedName>
        <fullName evidence="5">Alpha crystallin/Hsp20 domain</fullName>
    </submittedName>
</protein>
<keyword evidence="1" id="KW-0346">Stress response</keyword>
<comment type="similarity">
    <text evidence="2 3">Belongs to the small heat shock protein (HSP20) family.</text>
</comment>
<evidence type="ECO:0000256" key="2">
    <source>
        <dbReference type="PROSITE-ProRule" id="PRU00285"/>
    </source>
</evidence>
<dbReference type="InterPro" id="IPR002068">
    <property type="entry name" value="A-crystallin/Hsp20_dom"/>
</dbReference>
<dbReference type="EMBL" id="MVGT01002328">
    <property type="protein sequence ID" value="OVA08371.1"/>
    <property type="molecule type" value="Genomic_DNA"/>
</dbReference>
<proteinExistence type="inferred from homology"/>
<keyword evidence="6" id="KW-1185">Reference proteome</keyword>
<dbReference type="PROSITE" id="PS01031">
    <property type="entry name" value="SHSP"/>
    <property type="match status" value="1"/>
</dbReference>
<sequence length="143" mass="16419">MGINNCKAASNDQNYPDKYEYIVNIPAGLRAEEIEVNLKVGNVLVISGTRHEINNNNQEVLRKIFILPRDVNIESISAVISHNNLADYYDDVLTITIEKLPMRKTLKIIQVKEEIDWKQIRKDIASVVKNYGLIRDESGKFYL</sequence>